<evidence type="ECO:0000313" key="11">
    <source>
        <dbReference type="EMBL" id="QEE18125.1"/>
    </source>
</evidence>
<dbReference type="PANTHER" id="PTHR43409:SF7">
    <property type="entry name" value="BLL1977 PROTEIN"/>
    <property type="match status" value="1"/>
</dbReference>
<reference evidence="11 12" key="2">
    <citation type="journal article" date="2024" name="Int. J. Syst. Evol. Microbiol.">
        <title>Promethearchaeum syntrophicum gen. nov., sp. nov., an anaerobic, obligately syntrophic archaeon, the first isolate of the lineage 'Asgard' archaea, and proposal of the new archaeal phylum Promethearchaeota phyl. nov. and kingdom Promethearchaeati regn. nov.</title>
        <authorList>
            <person name="Imachi H."/>
            <person name="Nobu M.K."/>
            <person name="Kato S."/>
            <person name="Takaki Y."/>
            <person name="Miyazaki M."/>
            <person name="Miyata M."/>
            <person name="Ogawara M."/>
            <person name="Saito Y."/>
            <person name="Sakai S."/>
            <person name="Tahara Y.O."/>
            <person name="Takano Y."/>
            <person name="Tasumi E."/>
            <person name="Uematsu K."/>
            <person name="Yoshimura T."/>
            <person name="Itoh T."/>
            <person name="Ohkuma M."/>
            <person name="Takai K."/>
        </authorList>
    </citation>
    <scope>NUCLEOTIDE SEQUENCE [LARGE SCALE GENOMIC DNA]</scope>
    <source>
        <strain evidence="11 12">MK-D1</strain>
    </source>
</reference>
<dbReference type="PROSITE" id="PS51918">
    <property type="entry name" value="RADICAL_SAM"/>
    <property type="match status" value="1"/>
</dbReference>
<dbReference type="InterPro" id="IPR023404">
    <property type="entry name" value="rSAM_horseshoe"/>
</dbReference>
<feature type="domain" description="B12-binding" evidence="9">
    <location>
        <begin position="62"/>
        <end position="135"/>
    </location>
</feature>
<keyword evidence="7" id="KW-0408">Iron</keyword>
<name>A0A5B9DGE6_9ARCH</name>
<evidence type="ECO:0000259" key="10">
    <source>
        <dbReference type="PROSITE" id="PS51918"/>
    </source>
</evidence>
<reference evidence="11 12" key="1">
    <citation type="journal article" date="2020" name="Nature">
        <title>Isolation of an archaeon at the prokaryote-eukaryote interface.</title>
        <authorList>
            <person name="Imachi H."/>
            <person name="Nobu M.K."/>
            <person name="Nakahara N."/>
            <person name="Morono Y."/>
            <person name="Ogawara M."/>
            <person name="Takaki Y."/>
            <person name="Takano Y."/>
            <person name="Uematsu K."/>
            <person name="Ikuta T."/>
            <person name="Ito M."/>
            <person name="Matsui Y."/>
            <person name="Miyazaki M."/>
            <person name="Murata K."/>
            <person name="Saito Y."/>
            <person name="Sakai S."/>
            <person name="Song C."/>
            <person name="Tasumi E."/>
            <person name="Yamanaka Y."/>
            <person name="Yamaguchi T."/>
            <person name="Kamagata Y."/>
            <person name="Tamaki H."/>
            <person name="Takai K."/>
        </authorList>
    </citation>
    <scope>NUCLEOTIDE SEQUENCE [LARGE SCALE GENOMIC DNA]</scope>
    <source>
        <strain evidence="11 12">MK-D1</strain>
    </source>
</reference>
<dbReference type="GO" id="GO:0046872">
    <property type="term" value="F:metal ion binding"/>
    <property type="evidence" value="ECO:0007669"/>
    <property type="project" value="UniProtKB-KW"/>
</dbReference>
<dbReference type="PROSITE" id="PS51332">
    <property type="entry name" value="B12_BINDING"/>
    <property type="match status" value="1"/>
</dbReference>
<feature type="domain" description="Radical SAM core" evidence="10">
    <location>
        <begin position="182"/>
        <end position="401"/>
    </location>
</feature>
<dbReference type="GO" id="GO:0005829">
    <property type="term" value="C:cytosol"/>
    <property type="evidence" value="ECO:0007669"/>
    <property type="project" value="TreeGrafter"/>
</dbReference>
<dbReference type="GO" id="GO:0051539">
    <property type="term" value="F:4 iron, 4 sulfur cluster binding"/>
    <property type="evidence" value="ECO:0007669"/>
    <property type="project" value="UniProtKB-KW"/>
</dbReference>
<dbReference type="AlphaFoldDB" id="A0A5B9DGE6"/>
<comment type="cofactor">
    <cofactor evidence="1">
        <name>[4Fe-4S] cluster</name>
        <dbReference type="ChEBI" id="CHEBI:49883"/>
    </cofactor>
</comment>
<sequence length="468" mass="54508">MIKQISSIAMLEPKNENLHIYSKFELPRLGCVLLATIMKNLGFEARAYFLSERNILEKNITADIIGISSISSTAFIAYRLGDYFRSKGKIVVMGGPHISAMPEEAMEHSDYCICGEGEISLPQLINTLNTQGDFKTIQGLVWRNLDGEIVKNSHVVHIQNLDNNPFPDFKLLELEKDHMGAVGQKPTIPIQTSRGCPFACNFCSVTAMFGRKFRFRSTADIIAELQQYNPKEHAIFFYDDNFTANRKRTKKLLREMIRLGLIFKFSTQVRVDIYKDPELLDLMAKAGCDTLYIGFESVDPDSLKEMNKNQSVEDIKTAIQEIRKRKIFVHGMFVFGFDKDNPKKARASVKFAIRHKIDTTQFLILTPLPGTDFYYKMKREGRLIDTNWDEYDAHHVKFKPKNYNPWQLQMAQYHAHAKFYAWKWIILRLFHGRFRAFIIGLYAHFLNRKWIREEYHHLRKLREIPSQI</sequence>
<dbReference type="Gene3D" id="3.40.50.280">
    <property type="entry name" value="Cobalamin-binding domain"/>
    <property type="match status" value="1"/>
</dbReference>
<dbReference type="InterPro" id="IPR058240">
    <property type="entry name" value="rSAM_sf"/>
</dbReference>
<keyword evidence="12" id="KW-1185">Reference proteome</keyword>
<dbReference type="PANTHER" id="PTHR43409">
    <property type="entry name" value="ANAEROBIC MAGNESIUM-PROTOPORPHYRIN IX MONOMETHYL ESTER CYCLASE-RELATED"/>
    <property type="match status" value="1"/>
</dbReference>
<dbReference type="InterPro" id="IPR051198">
    <property type="entry name" value="BchE-like"/>
</dbReference>
<accession>A0A5B9DGE6</accession>
<dbReference type="InterPro" id="IPR006158">
    <property type="entry name" value="Cobalamin-bd"/>
</dbReference>
<dbReference type="OrthoDB" id="2305at2157"/>
<dbReference type="InterPro" id="IPR007197">
    <property type="entry name" value="rSAM"/>
</dbReference>
<dbReference type="RefSeq" id="WP_147665127.1">
    <property type="nucleotide sequence ID" value="NZ_CP042905.2"/>
</dbReference>
<dbReference type="SUPFAM" id="SSF102114">
    <property type="entry name" value="Radical SAM enzymes"/>
    <property type="match status" value="1"/>
</dbReference>
<dbReference type="SMART" id="SM00729">
    <property type="entry name" value="Elp3"/>
    <property type="match status" value="1"/>
</dbReference>
<dbReference type="Pfam" id="PF02310">
    <property type="entry name" value="B12-binding"/>
    <property type="match status" value="1"/>
</dbReference>
<keyword evidence="2" id="KW-0004">4Fe-4S</keyword>
<dbReference type="InterPro" id="IPR034466">
    <property type="entry name" value="Methyltransferase_Class_B"/>
</dbReference>
<evidence type="ECO:0000259" key="9">
    <source>
        <dbReference type="PROSITE" id="PS51332"/>
    </source>
</evidence>
<dbReference type="Gene3D" id="3.80.30.20">
    <property type="entry name" value="tm_1862 like domain"/>
    <property type="match status" value="1"/>
</dbReference>
<gene>
    <name evidence="11" type="ORF">DSAG12_03963</name>
</gene>
<dbReference type="Pfam" id="PF04055">
    <property type="entry name" value="Radical_SAM"/>
    <property type="match status" value="1"/>
</dbReference>
<dbReference type="GO" id="GO:0005840">
    <property type="term" value="C:ribosome"/>
    <property type="evidence" value="ECO:0007669"/>
    <property type="project" value="UniProtKB-KW"/>
</dbReference>
<evidence type="ECO:0000313" key="12">
    <source>
        <dbReference type="Proteomes" id="UP000321408"/>
    </source>
</evidence>
<proteinExistence type="predicted"/>
<dbReference type="CDD" id="cd01335">
    <property type="entry name" value="Radical_SAM"/>
    <property type="match status" value="1"/>
</dbReference>
<evidence type="ECO:0000256" key="4">
    <source>
        <dbReference type="ARBA" id="ARBA00022679"/>
    </source>
</evidence>
<evidence type="ECO:0000256" key="6">
    <source>
        <dbReference type="ARBA" id="ARBA00022723"/>
    </source>
</evidence>
<evidence type="ECO:0000256" key="8">
    <source>
        <dbReference type="ARBA" id="ARBA00023014"/>
    </source>
</evidence>
<keyword evidence="5" id="KW-0949">S-adenosyl-L-methionine</keyword>
<dbReference type="InterPro" id="IPR006638">
    <property type="entry name" value="Elp3/MiaA/NifB-like_rSAM"/>
</dbReference>
<evidence type="ECO:0000256" key="5">
    <source>
        <dbReference type="ARBA" id="ARBA00022691"/>
    </source>
</evidence>
<protein>
    <submittedName>
        <fullName evidence="11">Radical SAM protein</fullName>
    </submittedName>
</protein>
<keyword evidence="3" id="KW-0489">Methyltransferase</keyword>
<dbReference type="GO" id="GO:0016740">
    <property type="term" value="F:transferase activity"/>
    <property type="evidence" value="ECO:0007669"/>
    <property type="project" value="UniProtKB-KW"/>
</dbReference>
<dbReference type="SFLD" id="SFLDS00029">
    <property type="entry name" value="Radical_SAM"/>
    <property type="match status" value="1"/>
</dbReference>
<dbReference type="SFLD" id="SFLDG01123">
    <property type="entry name" value="methyltransferase_(Class_B)"/>
    <property type="match status" value="1"/>
</dbReference>
<keyword evidence="6" id="KW-0479">Metal-binding</keyword>
<evidence type="ECO:0000256" key="2">
    <source>
        <dbReference type="ARBA" id="ARBA00022485"/>
    </source>
</evidence>
<dbReference type="EMBL" id="CP042905">
    <property type="protein sequence ID" value="QEE18125.1"/>
    <property type="molecule type" value="Genomic_DNA"/>
</dbReference>
<dbReference type="Proteomes" id="UP000321408">
    <property type="component" value="Chromosome"/>
</dbReference>
<dbReference type="GO" id="GO:0031419">
    <property type="term" value="F:cobalamin binding"/>
    <property type="evidence" value="ECO:0007669"/>
    <property type="project" value="InterPro"/>
</dbReference>
<evidence type="ECO:0000256" key="3">
    <source>
        <dbReference type="ARBA" id="ARBA00022603"/>
    </source>
</evidence>
<keyword evidence="8" id="KW-0411">Iron-sulfur</keyword>
<dbReference type="InterPro" id="IPR020612">
    <property type="entry name" value="Methylthiotransferase_CS"/>
</dbReference>
<dbReference type="SFLD" id="SFLDG01082">
    <property type="entry name" value="B12-binding_domain_containing"/>
    <property type="match status" value="1"/>
</dbReference>
<keyword evidence="4" id="KW-0808">Transferase</keyword>
<dbReference type="KEGG" id="psyt:DSAG12_03963"/>
<organism evidence="11 12">
    <name type="scientific">Promethearchaeum syntrophicum</name>
    <dbReference type="NCBI Taxonomy" id="2594042"/>
    <lineage>
        <taxon>Archaea</taxon>
        <taxon>Promethearchaeati</taxon>
        <taxon>Promethearchaeota</taxon>
        <taxon>Promethearchaeia</taxon>
        <taxon>Promethearchaeales</taxon>
        <taxon>Promethearchaeaceae</taxon>
        <taxon>Promethearchaeum</taxon>
    </lineage>
</organism>
<dbReference type="PROSITE" id="PS01278">
    <property type="entry name" value="MTTASE_RADICAL"/>
    <property type="match status" value="1"/>
</dbReference>
<dbReference type="GeneID" id="41331928"/>
<evidence type="ECO:0000256" key="1">
    <source>
        <dbReference type="ARBA" id="ARBA00001966"/>
    </source>
</evidence>
<evidence type="ECO:0000256" key="7">
    <source>
        <dbReference type="ARBA" id="ARBA00023004"/>
    </source>
</evidence>